<dbReference type="InterPro" id="IPR052732">
    <property type="entry name" value="Cell-binding_unc_protein"/>
</dbReference>
<dbReference type="PANTHER" id="PTHR43883">
    <property type="entry name" value="SLR0207 PROTEIN"/>
    <property type="match status" value="1"/>
</dbReference>
<reference evidence="2 3" key="1">
    <citation type="journal article" date="2015" name="Genome Announc.">
        <title>Genome Sequences of Oblitimonas alkaliphila gen. nov. sp. nov. (Proposed), a Novel Bacterium of the Pseudomonadaceae Family.</title>
        <authorList>
            <person name="Lauer A.C."/>
            <person name="Nicholson A.C."/>
            <person name="Humrighouse B.W."/>
            <person name="Emery B."/>
            <person name="Drobish A."/>
            <person name="Juieng P."/>
            <person name="Loparev V."/>
            <person name="McQuiston J.R."/>
        </authorList>
    </citation>
    <scope>NUCLEOTIDE SEQUENCE [LARGE SCALE GENOMIC DNA]</scope>
    <source>
        <strain evidence="2 3">E5571</strain>
    </source>
</reference>
<dbReference type="PATRIC" id="fig|1698449.3.peg.974"/>
<dbReference type="STRING" id="1697053.AKN87_06865"/>
<feature type="domain" description="Aminoglycoside phosphotransferase" evidence="1">
    <location>
        <begin position="123"/>
        <end position="278"/>
    </location>
</feature>
<dbReference type="InterPro" id="IPR002575">
    <property type="entry name" value="Aminoglycoside_PTrfase"/>
</dbReference>
<dbReference type="AlphaFoldDB" id="A0A0K1XDT3"/>
<dbReference type="Pfam" id="PF13671">
    <property type="entry name" value="AAA_33"/>
    <property type="match status" value="1"/>
</dbReference>
<keyword evidence="3" id="KW-1185">Reference proteome</keyword>
<proteinExistence type="predicted"/>
<dbReference type="InterPro" id="IPR027417">
    <property type="entry name" value="P-loop_NTPase"/>
</dbReference>
<name>A0A0K1XDT3_9GAMM</name>
<evidence type="ECO:0000259" key="1">
    <source>
        <dbReference type="Pfam" id="PF01636"/>
    </source>
</evidence>
<sequence length="520" mass="58605">MTQALINALQNPDLYPHPVDEFQVIETHISWVILTGSYAYKVKKAVDFGFLDFTQVAARKHFCEEELRLNQRLTEDLYLEVLPITGSLEAPVINGEGPAIEYMLKMRQFPQTQLLGDMQKRGELTEAHMDALAKQIADFHLSAPQVPASHALGDPHAIMAPIRQNFEQIRPLLSDKKDLQQLDALEAWAETSFERLLPLLEQRRHNGSIRECHGDIHLGNVTLFEGKVALFDCIEFNEPFRLIDVASDAAFLAMDLEDRGLKALSRRFINAWIEHTADHQAMPLINFYKAYRAMVRGKVNLFRLAQEQDAVQRAAIIQLYRNYAALAESYSAIPSRLLAITHGISAVGKSHVAMRLVEALGALRFRSDIERKRLFGEQPSDQQEVMGGGIYNPNASAETYARLHELATQALQAGYPAVIDATYLKHEQRQAAVLIAEELGVPFIILDCQAPDTVIAKWLEQRQNEGLDPSDATAEVIQQQQQNREPLTAEELNSRYPVETNEPASLDNLIKHIRAQFPGF</sequence>
<evidence type="ECO:0000313" key="3">
    <source>
        <dbReference type="Proteomes" id="UP000063953"/>
    </source>
</evidence>
<protein>
    <recommendedName>
        <fullName evidence="1">Aminoglycoside phosphotransferase domain-containing protein</fullName>
    </recommendedName>
</protein>
<dbReference type="EMBL" id="CP012365">
    <property type="protein sequence ID" value="AKX59343.1"/>
    <property type="molecule type" value="Genomic_DNA"/>
</dbReference>
<evidence type="ECO:0000313" key="2">
    <source>
        <dbReference type="EMBL" id="AKX59343.1"/>
    </source>
</evidence>
<dbReference type="Pfam" id="PF01636">
    <property type="entry name" value="APH"/>
    <property type="match status" value="1"/>
</dbReference>
<dbReference type="Proteomes" id="UP000063953">
    <property type="component" value="Chromosome"/>
</dbReference>
<gene>
    <name evidence="2" type="ORF">AKN88_04870</name>
</gene>
<dbReference type="SUPFAM" id="SSF56112">
    <property type="entry name" value="Protein kinase-like (PK-like)"/>
    <property type="match status" value="1"/>
</dbReference>
<dbReference type="Gene3D" id="3.90.1200.10">
    <property type="match status" value="1"/>
</dbReference>
<dbReference type="InterPro" id="IPR011009">
    <property type="entry name" value="Kinase-like_dom_sf"/>
</dbReference>
<organism evidence="2 3">
    <name type="scientific">Thiopseudomonas alkaliphila</name>
    <dbReference type="NCBI Taxonomy" id="1697053"/>
    <lineage>
        <taxon>Bacteria</taxon>
        <taxon>Pseudomonadati</taxon>
        <taxon>Pseudomonadota</taxon>
        <taxon>Gammaproteobacteria</taxon>
        <taxon>Pseudomonadales</taxon>
        <taxon>Pseudomonadaceae</taxon>
        <taxon>Thiopseudomonas</taxon>
    </lineage>
</organism>
<dbReference type="RefSeq" id="WP_053100517.1">
    <property type="nucleotide sequence ID" value="NZ_CP012365.1"/>
</dbReference>
<dbReference type="SUPFAM" id="SSF52540">
    <property type="entry name" value="P-loop containing nucleoside triphosphate hydrolases"/>
    <property type="match status" value="1"/>
</dbReference>
<accession>A0A0K1XDT3</accession>
<dbReference type="Gene3D" id="3.40.50.300">
    <property type="entry name" value="P-loop containing nucleotide triphosphate hydrolases"/>
    <property type="match status" value="1"/>
</dbReference>
<dbReference type="PANTHER" id="PTHR43883:SF1">
    <property type="entry name" value="GLUCONOKINASE"/>
    <property type="match status" value="1"/>
</dbReference>